<evidence type="ECO:0000313" key="1">
    <source>
        <dbReference type="EMBL" id="MCI29846.1"/>
    </source>
</evidence>
<dbReference type="EMBL" id="LXQA010175381">
    <property type="protein sequence ID" value="MCI29846.1"/>
    <property type="molecule type" value="Genomic_DNA"/>
</dbReference>
<name>A0A392R1Z1_9FABA</name>
<dbReference type="AlphaFoldDB" id="A0A392R1Z1"/>
<protein>
    <submittedName>
        <fullName evidence="1">Uncharacterized protein</fullName>
    </submittedName>
</protein>
<proteinExistence type="predicted"/>
<sequence>MRQRRWMETLKDFDFTLQYHPGKANVVADALSRKSVSACSAVMASQQELLEMFRDLHLTVKFAPGALKLGMITISNGLLEEIANYQDDELLMAKRDLIVLGTTTEFKVGPDNILRCNGSVCVPDAKNLRNTILEEAHKSK</sequence>
<organism evidence="1 2">
    <name type="scientific">Trifolium medium</name>
    <dbReference type="NCBI Taxonomy" id="97028"/>
    <lineage>
        <taxon>Eukaryota</taxon>
        <taxon>Viridiplantae</taxon>
        <taxon>Streptophyta</taxon>
        <taxon>Embryophyta</taxon>
        <taxon>Tracheophyta</taxon>
        <taxon>Spermatophyta</taxon>
        <taxon>Magnoliopsida</taxon>
        <taxon>eudicotyledons</taxon>
        <taxon>Gunneridae</taxon>
        <taxon>Pentapetalae</taxon>
        <taxon>rosids</taxon>
        <taxon>fabids</taxon>
        <taxon>Fabales</taxon>
        <taxon>Fabaceae</taxon>
        <taxon>Papilionoideae</taxon>
        <taxon>50 kb inversion clade</taxon>
        <taxon>NPAAA clade</taxon>
        <taxon>Hologalegina</taxon>
        <taxon>IRL clade</taxon>
        <taxon>Trifolieae</taxon>
        <taxon>Trifolium</taxon>
    </lineage>
</organism>
<keyword evidence="2" id="KW-1185">Reference proteome</keyword>
<comment type="caution">
    <text evidence="1">The sequence shown here is derived from an EMBL/GenBank/DDBJ whole genome shotgun (WGS) entry which is preliminary data.</text>
</comment>
<evidence type="ECO:0000313" key="2">
    <source>
        <dbReference type="Proteomes" id="UP000265520"/>
    </source>
</evidence>
<reference evidence="1 2" key="1">
    <citation type="journal article" date="2018" name="Front. Plant Sci.">
        <title>Red Clover (Trifolium pratense) and Zigzag Clover (T. medium) - A Picture of Genomic Similarities and Differences.</title>
        <authorList>
            <person name="Dluhosova J."/>
            <person name="Istvanek J."/>
            <person name="Nedelnik J."/>
            <person name="Repkova J."/>
        </authorList>
    </citation>
    <scope>NUCLEOTIDE SEQUENCE [LARGE SCALE GENOMIC DNA]</scope>
    <source>
        <strain evidence="2">cv. 10/8</strain>
        <tissue evidence="1">Leaf</tissue>
    </source>
</reference>
<feature type="non-terminal residue" evidence="1">
    <location>
        <position position="140"/>
    </location>
</feature>
<dbReference type="Proteomes" id="UP000265520">
    <property type="component" value="Unassembled WGS sequence"/>
</dbReference>
<accession>A0A392R1Z1</accession>